<dbReference type="EMBL" id="CP019699">
    <property type="protein sequence ID" value="AQS55493.1"/>
    <property type="molecule type" value="Genomic_DNA"/>
</dbReference>
<keyword evidence="3" id="KW-1185">Reference proteome</keyword>
<feature type="compositionally biased region" description="Basic and acidic residues" evidence="1">
    <location>
        <begin position="51"/>
        <end position="61"/>
    </location>
</feature>
<evidence type="ECO:0008006" key="4">
    <source>
        <dbReference type="Google" id="ProtNLM"/>
    </source>
</evidence>
<dbReference type="NCBIfam" id="TIGR02898">
    <property type="entry name" value="spore_YhcN_YlaJ"/>
    <property type="match status" value="1"/>
</dbReference>
<dbReference type="Pfam" id="PF09580">
    <property type="entry name" value="Spore_YhcN_YlaJ"/>
    <property type="match status" value="1"/>
</dbReference>
<feature type="region of interest" description="Disordered" evidence="1">
    <location>
        <begin position="155"/>
        <end position="201"/>
    </location>
</feature>
<dbReference type="AlphaFoldDB" id="A0A1U9K650"/>
<dbReference type="RefSeq" id="WP_077719353.1">
    <property type="nucleotide sequence ID" value="NZ_CP019699.1"/>
</dbReference>
<organism evidence="2 3">
    <name type="scientific">Novibacillus thermophilus</name>
    <dbReference type="NCBI Taxonomy" id="1471761"/>
    <lineage>
        <taxon>Bacteria</taxon>
        <taxon>Bacillati</taxon>
        <taxon>Bacillota</taxon>
        <taxon>Bacilli</taxon>
        <taxon>Bacillales</taxon>
        <taxon>Thermoactinomycetaceae</taxon>
        <taxon>Novibacillus</taxon>
    </lineage>
</organism>
<evidence type="ECO:0000256" key="1">
    <source>
        <dbReference type="SAM" id="MobiDB-lite"/>
    </source>
</evidence>
<dbReference type="PROSITE" id="PS51257">
    <property type="entry name" value="PROKAR_LIPOPROTEIN"/>
    <property type="match status" value="1"/>
</dbReference>
<dbReference type="OrthoDB" id="2381329at2"/>
<proteinExistence type="predicted"/>
<dbReference type="InterPro" id="IPR019076">
    <property type="entry name" value="Spore_lipoprot_YhcN/YlaJ-like"/>
</dbReference>
<dbReference type="KEGG" id="ntr:B0W44_06530"/>
<dbReference type="STRING" id="1471761.B0W44_06530"/>
<dbReference type="GO" id="GO:0030435">
    <property type="term" value="P:sporulation resulting in formation of a cellular spore"/>
    <property type="evidence" value="ECO:0007669"/>
    <property type="project" value="InterPro"/>
</dbReference>
<sequence length="201" mass="22249">MRHPIVILTFSFFLFAFIGCQTENKPPANEAAPPPEVSQERPQAVKQTAPEQRERLSAQEKSDRLAKLATDVPNVKGATAVVAGPYAVVGIDVDPTLDRSRVGTLKYTVAQALKDDPHGANAIVTADTDLVQRIREVNEDLRQGRPIQGIVEELADIAGRISPQPSREVEREEQPPTQTEQQRQNQTPTPKQPRQDRPSQH</sequence>
<feature type="region of interest" description="Disordered" evidence="1">
    <location>
        <begin position="26"/>
        <end position="61"/>
    </location>
</feature>
<gene>
    <name evidence="2" type="ORF">B0W44_06530</name>
</gene>
<accession>A0A1U9K650</accession>
<reference evidence="2 3" key="1">
    <citation type="journal article" date="2015" name="Int. J. Syst. Evol. Microbiol.">
        <title>Novibacillus thermophilus gen. nov., sp. nov., a Gram-staining-negative and moderately thermophilic member of the family Thermoactinomycetaceae.</title>
        <authorList>
            <person name="Yang G."/>
            <person name="Chen J."/>
            <person name="Zhou S."/>
        </authorList>
    </citation>
    <scope>NUCLEOTIDE SEQUENCE [LARGE SCALE GENOMIC DNA]</scope>
    <source>
        <strain evidence="2 3">SG-1</strain>
    </source>
</reference>
<protein>
    <recommendedName>
        <fullName evidence="4">YhcN/YlaJ family sporulation lipoprotein</fullName>
    </recommendedName>
</protein>
<dbReference type="Proteomes" id="UP000188603">
    <property type="component" value="Chromosome"/>
</dbReference>
<evidence type="ECO:0000313" key="2">
    <source>
        <dbReference type="EMBL" id="AQS55493.1"/>
    </source>
</evidence>
<dbReference type="InterPro" id="IPR014247">
    <property type="entry name" value="Spore_lipoprot_YhcN/YlaJ"/>
</dbReference>
<evidence type="ECO:0000313" key="3">
    <source>
        <dbReference type="Proteomes" id="UP000188603"/>
    </source>
</evidence>
<name>A0A1U9K650_9BACL</name>
<feature type="compositionally biased region" description="Low complexity" evidence="1">
    <location>
        <begin position="175"/>
        <end position="189"/>
    </location>
</feature>